<sequence>NANDRDPALCDRCRAIDFAAILQLSDEVRDARLDGISILSLGSLPTPGELPCPMCNLFNQVKFDLGVAAQTAWDTREYHLRAFSSLLKEVGITGETATGVKGRKLIDEIRWGDAYMEDENSVLLAVFPGQGDDVLNTSEARMYDTCSHLEQSVIMPVAVRGARTHGDLVLPNQINYDRLREWIRECQSHHGPKCTDHATRPPFALKVIDCQTRKILPLKPDWDYYALSYVWGPPRPEDIIDGTQGRQKTLPARVHPSIEDAITVVKNLGGRYLWIDKYCINQDDAQEKHDQISRMDLIYSGAYATIIAAGSDITQSGLPGVGTVPRLHQPQAVSGKTRLVSTLPSIRQALTRSPWITRGWTFQEVILSRRCLFFTDYQVYFMCSEATHCESTIISQPLKHTSYNVLDPDRFTHLGAGDAKYYSWMPPRPWEFRTHLTHYSSRNLSYESDAINAFRGILARSTHTTYWGIPFLFQDSSYPFVQDINLRFACALAWEPMYTQNPIARESHLHRRPDFPSWSWAGWAGTVSYSYFLFRVRFTCDENDLLPQPLHDHAPLRIWIPETKHKHKPKHNPIPLEELFHIHSDKKVLPELSPHLLIDCLVLRVRVAFASRFPGDPPAFSIAVEDGYSRAPILFCWPMPREGEEGHEELLKEEWNGLILFETRHNITRCAPWDHIGVFVLLVRSVEGTNERVGSVWLTRKEL</sequence>
<dbReference type="Pfam" id="PF06985">
    <property type="entry name" value="HET"/>
    <property type="match status" value="1"/>
</dbReference>
<dbReference type="STRING" id="1448316.A0A395GJR6"/>
<feature type="domain" description="Heterokaryon incompatibility" evidence="1">
    <location>
        <begin position="224"/>
        <end position="364"/>
    </location>
</feature>
<dbReference type="Proteomes" id="UP000249402">
    <property type="component" value="Unassembled WGS sequence"/>
</dbReference>
<proteinExistence type="predicted"/>
<protein>
    <submittedName>
        <fullName evidence="2">HET-domain-containing protein</fullName>
    </submittedName>
</protein>
<gene>
    <name evidence="2" type="ORF">BO80DRAFT_321229</name>
</gene>
<evidence type="ECO:0000313" key="2">
    <source>
        <dbReference type="EMBL" id="RAK95542.1"/>
    </source>
</evidence>
<keyword evidence="3" id="KW-1185">Reference proteome</keyword>
<dbReference type="AlphaFoldDB" id="A0A395GJR6"/>
<organism evidence="2 3">
    <name type="scientific">Aspergillus ibericus CBS 121593</name>
    <dbReference type="NCBI Taxonomy" id="1448316"/>
    <lineage>
        <taxon>Eukaryota</taxon>
        <taxon>Fungi</taxon>
        <taxon>Dikarya</taxon>
        <taxon>Ascomycota</taxon>
        <taxon>Pezizomycotina</taxon>
        <taxon>Eurotiomycetes</taxon>
        <taxon>Eurotiomycetidae</taxon>
        <taxon>Eurotiales</taxon>
        <taxon>Aspergillaceae</taxon>
        <taxon>Aspergillus</taxon>
        <taxon>Aspergillus subgen. Circumdati</taxon>
    </lineage>
</organism>
<feature type="non-terminal residue" evidence="2">
    <location>
        <position position="703"/>
    </location>
</feature>
<evidence type="ECO:0000259" key="1">
    <source>
        <dbReference type="Pfam" id="PF06985"/>
    </source>
</evidence>
<dbReference type="VEuPathDB" id="FungiDB:BO80DRAFT_321229"/>
<dbReference type="RefSeq" id="XP_025569870.1">
    <property type="nucleotide sequence ID" value="XM_025715128.1"/>
</dbReference>
<name>A0A395GJR6_9EURO</name>
<reference evidence="2 3" key="1">
    <citation type="submission" date="2018-02" db="EMBL/GenBank/DDBJ databases">
        <title>The genomes of Aspergillus section Nigri reveals drivers in fungal speciation.</title>
        <authorList>
            <consortium name="DOE Joint Genome Institute"/>
            <person name="Vesth T.C."/>
            <person name="Nybo J."/>
            <person name="Theobald S."/>
            <person name="Brandl J."/>
            <person name="Frisvad J.C."/>
            <person name="Nielsen K.F."/>
            <person name="Lyhne E.K."/>
            <person name="Kogle M.E."/>
            <person name="Kuo A."/>
            <person name="Riley R."/>
            <person name="Clum A."/>
            <person name="Nolan M."/>
            <person name="Lipzen A."/>
            <person name="Salamov A."/>
            <person name="Henrissat B."/>
            <person name="Wiebenga A."/>
            <person name="De vries R.P."/>
            <person name="Grigoriev I.V."/>
            <person name="Mortensen U.H."/>
            <person name="Andersen M.R."/>
            <person name="Baker S.E."/>
        </authorList>
    </citation>
    <scope>NUCLEOTIDE SEQUENCE [LARGE SCALE GENOMIC DNA]</scope>
    <source>
        <strain evidence="2 3">CBS 121593</strain>
    </source>
</reference>
<dbReference type="GeneID" id="37219993"/>
<dbReference type="PANTHER" id="PTHR33112">
    <property type="entry name" value="DOMAIN PROTEIN, PUTATIVE-RELATED"/>
    <property type="match status" value="1"/>
</dbReference>
<evidence type="ECO:0000313" key="3">
    <source>
        <dbReference type="Proteomes" id="UP000249402"/>
    </source>
</evidence>
<accession>A0A395GJR6</accession>
<feature type="non-terminal residue" evidence="2">
    <location>
        <position position="1"/>
    </location>
</feature>
<dbReference type="PANTHER" id="PTHR33112:SF16">
    <property type="entry name" value="HETEROKARYON INCOMPATIBILITY DOMAIN-CONTAINING PROTEIN"/>
    <property type="match status" value="1"/>
</dbReference>
<dbReference type="EMBL" id="KZ824490">
    <property type="protein sequence ID" value="RAK95542.1"/>
    <property type="molecule type" value="Genomic_DNA"/>
</dbReference>
<dbReference type="OrthoDB" id="5135333at2759"/>
<dbReference type="InterPro" id="IPR010730">
    <property type="entry name" value="HET"/>
</dbReference>